<dbReference type="Proteomes" id="UP000652176">
    <property type="component" value="Unassembled WGS sequence"/>
</dbReference>
<dbReference type="EMBL" id="JACXSS010000001">
    <property type="protein sequence ID" value="MBD9356382.1"/>
    <property type="molecule type" value="Genomic_DNA"/>
</dbReference>
<sequence>MKPQYRLRQRTADDLEQIWAYSHRQWGTEQADHCLRNLFDRFAWLAEHPQLGKPRDVIKLGYFCFPEGRHLIFYMNSETGIDVIGVLHQNMDVVNHLA</sequence>
<dbReference type="PIRSF" id="PIRSF029218">
    <property type="entry name" value="ParE"/>
    <property type="match status" value="1"/>
</dbReference>
<evidence type="ECO:0000313" key="5">
    <source>
        <dbReference type="Proteomes" id="UP000652176"/>
    </source>
</evidence>
<evidence type="ECO:0000313" key="4">
    <source>
        <dbReference type="EMBL" id="MBD9356382.1"/>
    </source>
</evidence>
<gene>
    <name evidence="4" type="ORF">IE877_10850</name>
</gene>
<keyword evidence="5" id="KW-1185">Reference proteome</keyword>
<evidence type="ECO:0000256" key="2">
    <source>
        <dbReference type="ARBA" id="ARBA00022649"/>
    </source>
</evidence>
<dbReference type="PANTHER" id="PTHR33755:SF9">
    <property type="entry name" value="TOXIN PARE1"/>
    <property type="match status" value="1"/>
</dbReference>
<organism evidence="4 5">
    <name type="scientific">Methylomonas albis</name>
    <dbReference type="NCBI Taxonomy" id="1854563"/>
    <lineage>
        <taxon>Bacteria</taxon>
        <taxon>Pseudomonadati</taxon>
        <taxon>Pseudomonadota</taxon>
        <taxon>Gammaproteobacteria</taxon>
        <taxon>Methylococcales</taxon>
        <taxon>Methylococcaceae</taxon>
        <taxon>Methylomonas</taxon>
    </lineage>
</organism>
<evidence type="ECO:0000256" key="1">
    <source>
        <dbReference type="ARBA" id="ARBA00006226"/>
    </source>
</evidence>
<dbReference type="InterPro" id="IPR028344">
    <property type="entry name" value="ParE1/4"/>
</dbReference>
<dbReference type="RefSeq" id="WP_192374739.1">
    <property type="nucleotide sequence ID" value="NZ_CAJHIV010000001.1"/>
</dbReference>
<evidence type="ECO:0000256" key="3">
    <source>
        <dbReference type="PIRNR" id="PIRNR029218"/>
    </source>
</evidence>
<comment type="similarity">
    <text evidence="1 3">Belongs to the RelE toxin family.</text>
</comment>
<protein>
    <recommendedName>
        <fullName evidence="3">Toxin</fullName>
    </recommendedName>
</protein>
<dbReference type="PANTHER" id="PTHR33755">
    <property type="entry name" value="TOXIN PARE1-RELATED"/>
    <property type="match status" value="1"/>
</dbReference>
<dbReference type="Pfam" id="PF05016">
    <property type="entry name" value="ParE_toxin"/>
    <property type="match status" value="1"/>
</dbReference>
<comment type="caution">
    <text evidence="4">The sequence shown here is derived from an EMBL/GenBank/DDBJ whole genome shotgun (WGS) entry which is preliminary data.</text>
</comment>
<keyword evidence="2" id="KW-1277">Toxin-antitoxin system</keyword>
<reference evidence="4 5" key="1">
    <citation type="submission" date="2020-09" db="EMBL/GenBank/DDBJ databases">
        <title>Methylomonas albis sp. nov. and Methylomonas fluvii sp. nov.: Two cold-adapted methanotrophs from the River Elbe and an amended description of Methylovulum psychrotolerans strain Eb1.</title>
        <authorList>
            <person name="Bussmann I.K."/>
            <person name="Klings K.-W."/>
            <person name="Warnstedt J."/>
            <person name="Hoppert M."/>
            <person name="Saborowski A."/>
            <person name="Horn F."/>
            <person name="Liebner S."/>
        </authorList>
    </citation>
    <scope>NUCLEOTIDE SEQUENCE [LARGE SCALE GENOMIC DNA]</scope>
    <source>
        <strain evidence="4 5">EbA</strain>
    </source>
</reference>
<name>A0ABR9CZT1_9GAMM</name>
<dbReference type="InterPro" id="IPR007712">
    <property type="entry name" value="RelE/ParE_toxin"/>
</dbReference>
<dbReference type="InterPro" id="IPR051803">
    <property type="entry name" value="TA_system_RelE-like_toxin"/>
</dbReference>
<accession>A0ABR9CZT1</accession>
<proteinExistence type="inferred from homology"/>
<dbReference type="InterPro" id="IPR035093">
    <property type="entry name" value="RelE/ParE_toxin_dom_sf"/>
</dbReference>
<dbReference type="Gene3D" id="3.30.2310.20">
    <property type="entry name" value="RelE-like"/>
    <property type="match status" value="1"/>
</dbReference>